<evidence type="ECO:0000256" key="7">
    <source>
        <dbReference type="ARBA" id="ARBA00022842"/>
    </source>
</evidence>
<name>A0A9D1PDW3_9FIRM</name>
<dbReference type="SMART" id="SM00831">
    <property type="entry name" value="Cation_ATPase_N"/>
    <property type="match status" value="1"/>
</dbReference>
<feature type="transmembrane region" description="Helical" evidence="11">
    <location>
        <begin position="268"/>
        <end position="297"/>
    </location>
</feature>
<comment type="subcellular location">
    <subcellularLocation>
        <location evidence="1">Endomembrane system</location>
        <topology evidence="1">Multi-pass membrane protein</topology>
    </subcellularLocation>
</comment>
<organism evidence="13 14">
    <name type="scientific">Candidatus Blautia stercorigallinarum</name>
    <dbReference type="NCBI Taxonomy" id="2838501"/>
    <lineage>
        <taxon>Bacteria</taxon>
        <taxon>Bacillati</taxon>
        <taxon>Bacillota</taxon>
        <taxon>Clostridia</taxon>
        <taxon>Lachnospirales</taxon>
        <taxon>Lachnospiraceae</taxon>
        <taxon>Blautia</taxon>
    </lineage>
</organism>
<feature type="transmembrane region" description="Helical" evidence="11">
    <location>
        <begin position="55"/>
        <end position="73"/>
    </location>
</feature>
<dbReference type="GO" id="GO:0030007">
    <property type="term" value="P:intracellular potassium ion homeostasis"/>
    <property type="evidence" value="ECO:0007669"/>
    <property type="project" value="TreeGrafter"/>
</dbReference>
<keyword evidence="10 11" id="KW-0472">Membrane</keyword>
<dbReference type="NCBIfam" id="TIGR01494">
    <property type="entry name" value="ATPase_P-type"/>
    <property type="match status" value="2"/>
</dbReference>
<keyword evidence="3" id="KW-0597">Phosphoprotein</keyword>
<sequence>MYETLKEKEICRILDTDPKKGLTQEEAGRRLESQGENILKKGKEKNFWDMVQEQINDPMIFILFMAAAISMLLREFSDTVIILAVILLNTAVGVFQEGKAVKAMEALKKITAPEALVKRGEEYRKIPAAHLVKGDLVKVEAGDQVPADIRLLRARGLSADESALTGESLPVLKSCLPLQPGLPVGERRNMLFMSSQIMKGSGEGIVTATGMDTELGKIAHMINQVTGEHTPLQKRLGDLGKILSITAVGFCLALFVLGLFQHRNMLQMLLLAISLAVAAIPEGLPAVVTIVLALGVGRMVKVNTIIRKLPAVETLGSVGVVCSDKTGTLTENHMRVAQIYANDMILPVSKVRKREFPRLTEGFLLCNNSMLGKQEIGDATELALLHMGKDMGYDRERLLEQYPRTFEVPFDSEKKYMISVHRDSGHETVYVKGACDYLLEKCSYVQIGDRQELMTQARKMKIRLAMEQMAKEGLRILALAYRERVEEKTESGLMRGLVFAGMAGMIDPPRKEAASSVKILKRAGVKVAMITGDYKETAFAIARKIGIADSIDQCMTGSEIDSLSPEAFRRKIPHIRVFARVTPAHKVKIVRGFQEAGQIVAMTGDGVNDAPSLRAADIGIAMGKNGTDVAKNAADMILTDDNFSTIEKAMEEGRSIYVNIKKAILFLLSSNFGEILTMFVAVLLGLPAPLKASHILWVNLITDSLPALALGVDKNDAKALMSKKPRDPKEGIFAHGGWLFTIFYGILIGSITLYAFYLGGQTYAFTVLGVSQLFHAWGMRDRERSIFRMNHLENPFMILAFFLGIFLQVLVTEVPWLVEAFGTKQLSFGEWQLLLGISVLPLVFHELLLLPGKLLGIHKNQ</sequence>
<keyword evidence="7" id="KW-0460">Magnesium</keyword>
<dbReference type="InterPro" id="IPR050510">
    <property type="entry name" value="Cation_transp_ATPase_P-type"/>
</dbReference>
<dbReference type="SUPFAM" id="SSF56784">
    <property type="entry name" value="HAD-like"/>
    <property type="match status" value="1"/>
</dbReference>
<feature type="transmembrane region" description="Helical" evidence="11">
    <location>
        <begin position="732"/>
        <end position="757"/>
    </location>
</feature>
<dbReference type="FunFam" id="3.40.50.1000:FF:000028">
    <property type="entry name" value="Calcium-transporting P-type ATPase, putative"/>
    <property type="match status" value="1"/>
</dbReference>
<feature type="transmembrane region" description="Helical" evidence="11">
    <location>
        <begin position="763"/>
        <end position="780"/>
    </location>
</feature>
<dbReference type="Pfam" id="PF08282">
    <property type="entry name" value="Hydrolase_3"/>
    <property type="match status" value="1"/>
</dbReference>
<keyword evidence="6" id="KW-0067">ATP-binding</keyword>
<evidence type="ECO:0000256" key="6">
    <source>
        <dbReference type="ARBA" id="ARBA00022840"/>
    </source>
</evidence>
<keyword evidence="9 11" id="KW-1133">Transmembrane helix</keyword>
<gene>
    <name evidence="13" type="ORF">H9747_07965</name>
</gene>
<feature type="transmembrane region" description="Helical" evidence="11">
    <location>
        <begin position="831"/>
        <end position="850"/>
    </location>
</feature>
<reference evidence="13" key="2">
    <citation type="submission" date="2021-04" db="EMBL/GenBank/DDBJ databases">
        <authorList>
            <person name="Gilroy R."/>
        </authorList>
    </citation>
    <scope>NUCLEOTIDE SEQUENCE</scope>
    <source>
        <strain evidence="13">CHK195-9823</strain>
    </source>
</reference>
<dbReference type="Pfam" id="PF00689">
    <property type="entry name" value="Cation_ATPase_C"/>
    <property type="match status" value="1"/>
</dbReference>
<dbReference type="InterPro" id="IPR008250">
    <property type="entry name" value="ATPase_P-typ_transduc_dom_A_sf"/>
</dbReference>
<dbReference type="SUPFAM" id="SSF81660">
    <property type="entry name" value="Metal cation-transporting ATPase, ATP-binding domain N"/>
    <property type="match status" value="1"/>
</dbReference>
<dbReference type="InterPro" id="IPR018303">
    <property type="entry name" value="ATPase_P-typ_P_site"/>
</dbReference>
<dbReference type="SFLD" id="SFLDG00002">
    <property type="entry name" value="C1.7:_P-type_atpase_like"/>
    <property type="match status" value="1"/>
</dbReference>
<dbReference type="SFLD" id="SFLDF00027">
    <property type="entry name" value="p-type_atpase"/>
    <property type="match status" value="1"/>
</dbReference>
<protein>
    <submittedName>
        <fullName evidence="13">Cation-translocating P-type ATPase</fullName>
    </submittedName>
</protein>
<keyword evidence="5" id="KW-0547">Nucleotide-binding</keyword>
<dbReference type="PANTHER" id="PTHR43294:SF20">
    <property type="entry name" value="P-TYPE ATPASE"/>
    <property type="match status" value="1"/>
</dbReference>
<dbReference type="Gene3D" id="1.20.1110.10">
    <property type="entry name" value="Calcium-transporting ATPase, transmembrane domain"/>
    <property type="match status" value="2"/>
</dbReference>
<dbReference type="GO" id="GO:0012505">
    <property type="term" value="C:endomembrane system"/>
    <property type="evidence" value="ECO:0007669"/>
    <property type="project" value="UniProtKB-SubCell"/>
</dbReference>
<dbReference type="EMBL" id="DXIQ01000050">
    <property type="protein sequence ID" value="HIV38920.1"/>
    <property type="molecule type" value="Genomic_DNA"/>
</dbReference>
<dbReference type="InterPro" id="IPR023298">
    <property type="entry name" value="ATPase_P-typ_TM_dom_sf"/>
</dbReference>
<dbReference type="InterPro" id="IPR023299">
    <property type="entry name" value="ATPase_P-typ_cyto_dom_N"/>
</dbReference>
<dbReference type="InterPro" id="IPR023214">
    <property type="entry name" value="HAD_sf"/>
</dbReference>
<dbReference type="PRINTS" id="PR00120">
    <property type="entry name" value="HATPASE"/>
</dbReference>
<dbReference type="Proteomes" id="UP000886814">
    <property type="component" value="Unassembled WGS sequence"/>
</dbReference>
<dbReference type="AlphaFoldDB" id="A0A9D1PDW3"/>
<evidence type="ECO:0000256" key="2">
    <source>
        <dbReference type="ARBA" id="ARBA00005675"/>
    </source>
</evidence>
<comment type="similarity">
    <text evidence="2">Belongs to the cation transport ATPase (P-type) (TC 3.A.3) family. Type IIA subfamily.</text>
</comment>
<dbReference type="InterPro" id="IPR001757">
    <property type="entry name" value="P_typ_ATPase"/>
</dbReference>
<feature type="transmembrane region" description="Helical" evidence="11">
    <location>
        <begin position="792"/>
        <end position="811"/>
    </location>
</feature>
<evidence type="ECO:0000256" key="1">
    <source>
        <dbReference type="ARBA" id="ARBA00004127"/>
    </source>
</evidence>
<dbReference type="GO" id="GO:1902600">
    <property type="term" value="P:proton transmembrane transport"/>
    <property type="evidence" value="ECO:0007669"/>
    <property type="project" value="TreeGrafter"/>
</dbReference>
<dbReference type="Pfam" id="PF00122">
    <property type="entry name" value="E1-E2_ATPase"/>
    <property type="match status" value="1"/>
</dbReference>
<evidence type="ECO:0000256" key="11">
    <source>
        <dbReference type="SAM" id="Phobius"/>
    </source>
</evidence>
<evidence type="ECO:0000259" key="12">
    <source>
        <dbReference type="SMART" id="SM00831"/>
    </source>
</evidence>
<dbReference type="GO" id="GO:1990573">
    <property type="term" value="P:potassium ion import across plasma membrane"/>
    <property type="evidence" value="ECO:0007669"/>
    <property type="project" value="TreeGrafter"/>
</dbReference>
<accession>A0A9D1PDW3</accession>
<evidence type="ECO:0000256" key="5">
    <source>
        <dbReference type="ARBA" id="ARBA00022741"/>
    </source>
</evidence>
<evidence type="ECO:0000313" key="14">
    <source>
        <dbReference type="Proteomes" id="UP000886814"/>
    </source>
</evidence>
<dbReference type="InterPro" id="IPR044492">
    <property type="entry name" value="P_typ_ATPase_HD_dom"/>
</dbReference>
<dbReference type="GO" id="GO:0005886">
    <property type="term" value="C:plasma membrane"/>
    <property type="evidence" value="ECO:0007669"/>
    <property type="project" value="TreeGrafter"/>
</dbReference>
<dbReference type="GO" id="GO:0036376">
    <property type="term" value="P:sodium ion export across plasma membrane"/>
    <property type="evidence" value="ECO:0007669"/>
    <property type="project" value="TreeGrafter"/>
</dbReference>
<dbReference type="SUPFAM" id="SSF81653">
    <property type="entry name" value="Calcium ATPase, transduction domain A"/>
    <property type="match status" value="1"/>
</dbReference>
<feature type="transmembrane region" description="Helical" evidence="11">
    <location>
        <begin position="664"/>
        <end position="688"/>
    </location>
</feature>
<dbReference type="InterPro" id="IPR059000">
    <property type="entry name" value="ATPase_P-type_domA"/>
</dbReference>
<proteinExistence type="inferred from homology"/>
<dbReference type="Gene3D" id="2.70.150.10">
    <property type="entry name" value="Calcium-transporting ATPase, cytoplasmic transduction domain A"/>
    <property type="match status" value="1"/>
</dbReference>
<dbReference type="SFLD" id="SFLDS00003">
    <property type="entry name" value="Haloacid_Dehalogenase"/>
    <property type="match status" value="1"/>
</dbReference>
<dbReference type="GO" id="GO:0005524">
    <property type="term" value="F:ATP binding"/>
    <property type="evidence" value="ECO:0007669"/>
    <property type="project" value="UniProtKB-KW"/>
</dbReference>
<dbReference type="InterPro" id="IPR006068">
    <property type="entry name" value="ATPase_P-typ_cation-transptr_C"/>
</dbReference>
<evidence type="ECO:0000256" key="3">
    <source>
        <dbReference type="ARBA" id="ARBA00022553"/>
    </source>
</evidence>
<dbReference type="FunFam" id="2.70.150.10:FF:000160">
    <property type="entry name" value="Sarcoplasmic/endoplasmic reticulum calcium ATPase 1"/>
    <property type="match status" value="1"/>
</dbReference>
<keyword evidence="4 11" id="KW-0812">Transmembrane</keyword>
<evidence type="ECO:0000256" key="9">
    <source>
        <dbReference type="ARBA" id="ARBA00022989"/>
    </source>
</evidence>
<feature type="transmembrane region" description="Helical" evidence="11">
    <location>
        <begin position="79"/>
        <end position="95"/>
    </location>
</feature>
<dbReference type="GO" id="GO:0006883">
    <property type="term" value="P:intracellular sodium ion homeostasis"/>
    <property type="evidence" value="ECO:0007669"/>
    <property type="project" value="TreeGrafter"/>
</dbReference>
<comment type="caution">
    <text evidence="13">The sequence shown here is derived from an EMBL/GenBank/DDBJ whole genome shotgun (WGS) entry which is preliminary data.</text>
</comment>
<evidence type="ECO:0000256" key="4">
    <source>
        <dbReference type="ARBA" id="ARBA00022692"/>
    </source>
</evidence>
<dbReference type="GO" id="GO:0005391">
    <property type="term" value="F:P-type sodium:potassium-exchanging transporter activity"/>
    <property type="evidence" value="ECO:0007669"/>
    <property type="project" value="TreeGrafter"/>
</dbReference>
<dbReference type="Gene3D" id="3.40.1110.10">
    <property type="entry name" value="Calcium-transporting ATPase, cytoplasmic domain N"/>
    <property type="match status" value="1"/>
</dbReference>
<feature type="domain" description="Cation-transporting P-type ATPase N-terminal" evidence="12">
    <location>
        <begin position="1"/>
        <end position="75"/>
    </location>
</feature>
<dbReference type="Gene3D" id="3.40.50.1000">
    <property type="entry name" value="HAD superfamily/HAD-like"/>
    <property type="match status" value="1"/>
</dbReference>
<evidence type="ECO:0000256" key="8">
    <source>
        <dbReference type="ARBA" id="ARBA00022967"/>
    </source>
</evidence>
<dbReference type="SUPFAM" id="SSF81665">
    <property type="entry name" value="Calcium ATPase, transmembrane domain M"/>
    <property type="match status" value="1"/>
</dbReference>
<dbReference type="Pfam" id="PF00690">
    <property type="entry name" value="Cation_ATPase_N"/>
    <property type="match status" value="1"/>
</dbReference>
<dbReference type="Pfam" id="PF13246">
    <property type="entry name" value="Cation_ATPase"/>
    <property type="match status" value="1"/>
</dbReference>
<dbReference type="PANTHER" id="PTHR43294">
    <property type="entry name" value="SODIUM/POTASSIUM-TRANSPORTING ATPASE SUBUNIT ALPHA"/>
    <property type="match status" value="1"/>
</dbReference>
<reference evidence="13" key="1">
    <citation type="journal article" date="2021" name="PeerJ">
        <title>Extensive microbial diversity within the chicken gut microbiome revealed by metagenomics and culture.</title>
        <authorList>
            <person name="Gilroy R."/>
            <person name="Ravi A."/>
            <person name="Getino M."/>
            <person name="Pursley I."/>
            <person name="Horton D.L."/>
            <person name="Alikhan N.F."/>
            <person name="Baker D."/>
            <person name="Gharbi K."/>
            <person name="Hall N."/>
            <person name="Watson M."/>
            <person name="Adriaenssens E.M."/>
            <person name="Foster-Nyarko E."/>
            <person name="Jarju S."/>
            <person name="Secka A."/>
            <person name="Antonio M."/>
            <person name="Oren A."/>
            <person name="Chaudhuri R.R."/>
            <person name="La Ragione R."/>
            <person name="Hildebrand F."/>
            <person name="Pallen M.J."/>
        </authorList>
    </citation>
    <scope>NUCLEOTIDE SEQUENCE</scope>
    <source>
        <strain evidence="13">CHK195-9823</strain>
    </source>
</reference>
<evidence type="ECO:0000313" key="13">
    <source>
        <dbReference type="EMBL" id="HIV38920.1"/>
    </source>
</evidence>
<dbReference type="PRINTS" id="PR00119">
    <property type="entry name" value="CATATPASE"/>
</dbReference>
<dbReference type="InterPro" id="IPR036412">
    <property type="entry name" value="HAD-like_sf"/>
</dbReference>
<dbReference type="InterPro" id="IPR004014">
    <property type="entry name" value="ATPase_P-typ_cation-transptr_N"/>
</dbReference>
<evidence type="ECO:0000256" key="10">
    <source>
        <dbReference type="ARBA" id="ARBA00023136"/>
    </source>
</evidence>
<dbReference type="GO" id="GO:0016887">
    <property type="term" value="F:ATP hydrolysis activity"/>
    <property type="evidence" value="ECO:0007669"/>
    <property type="project" value="InterPro"/>
</dbReference>
<feature type="transmembrane region" description="Helical" evidence="11">
    <location>
        <begin position="694"/>
        <end position="712"/>
    </location>
</feature>
<feature type="transmembrane region" description="Helical" evidence="11">
    <location>
        <begin position="242"/>
        <end position="262"/>
    </location>
</feature>
<dbReference type="PROSITE" id="PS00154">
    <property type="entry name" value="ATPASE_E1_E2"/>
    <property type="match status" value="1"/>
</dbReference>
<keyword evidence="8" id="KW-1278">Translocase</keyword>